<feature type="region of interest" description="Disordered" evidence="1">
    <location>
        <begin position="1"/>
        <end position="34"/>
    </location>
</feature>
<evidence type="ECO:0000313" key="2">
    <source>
        <dbReference type="EMBL" id="KAF3454182.1"/>
    </source>
</evidence>
<dbReference type="Gene3D" id="3.50.50.60">
    <property type="entry name" value="FAD/NAD(P)-binding domain"/>
    <property type="match status" value="1"/>
</dbReference>
<evidence type="ECO:0000313" key="3">
    <source>
        <dbReference type="Proteomes" id="UP000796880"/>
    </source>
</evidence>
<dbReference type="AlphaFoldDB" id="A0A8K0HK44"/>
<comment type="caution">
    <text evidence="2">The sequence shown here is derived from an EMBL/GenBank/DDBJ whole genome shotgun (WGS) entry which is preliminary data.</text>
</comment>
<feature type="compositionally biased region" description="Polar residues" evidence="1">
    <location>
        <begin position="10"/>
        <end position="19"/>
    </location>
</feature>
<sequence length="161" mass="17720">MRGRCRATYKNENAKSPSTRLLGRPDSLTVSAESDNGADVSRHYDFDLFTIGAGSGGVRAFRFAANFGASVAICELPFSTISSETTSGIGRTMVVLDDRPSARFMDFKTKNIIMIEIPNFVKCLAAIIMRIREPKTMAFIFASEKMVSAISYLVVDLFCHL</sequence>
<organism evidence="2 3">
    <name type="scientific">Rhamnella rubrinervis</name>
    <dbReference type="NCBI Taxonomy" id="2594499"/>
    <lineage>
        <taxon>Eukaryota</taxon>
        <taxon>Viridiplantae</taxon>
        <taxon>Streptophyta</taxon>
        <taxon>Embryophyta</taxon>
        <taxon>Tracheophyta</taxon>
        <taxon>Spermatophyta</taxon>
        <taxon>Magnoliopsida</taxon>
        <taxon>eudicotyledons</taxon>
        <taxon>Gunneridae</taxon>
        <taxon>Pentapetalae</taxon>
        <taxon>rosids</taxon>
        <taxon>fabids</taxon>
        <taxon>Rosales</taxon>
        <taxon>Rhamnaceae</taxon>
        <taxon>rhamnoid group</taxon>
        <taxon>Rhamneae</taxon>
        <taxon>Rhamnella</taxon>
    </lineage>
</organism>
<name>A0A8K0HK44_9ROSA</name>
<accession>A0A8K0HK44</accession>
<gene>
    <name evidence="2" type="ORF">FNV43_RR04629</name>
</gene>
<keyword evidence="3" id="KW-1185">Reference proteome</keyword>
<dbReference type="OrthoDB" id="5956163at2759"/>
<dbReference type="EMBL" id="VOIH02000002">
    <property type="protein sequence ID" value="KAF3454182.1"/>
    <property type="molecule type" value="Genomic_DNA"/>
</dbReference>
<reference evidence="2" key="1">
    <citation type="submission" date="2020-03" db="EMBL/GenBank/DDBJ databases">
        <title>A high-quality chromosome-level genome assembly of a woody plant with both climbing and erect habits, Rhamnella rubrinervis.</title>
        <authorList>
            <person name="Lu Z."/>
            <person name="Yang Y."/>
            <person name="Zhu X."/>
            <person name="Sun Y."/>
        </authorList>
    </citation>
    <scope>NUCLEOTIDE SEQUENCE</scope>
    <source>
        <strain evidence="2">BYM</strain>
        <tissue evidence="2">Leaf</tissue>
    </source>
</reference>
<dbReference type="Proteomes" id="UP000796880">
    <property type="component" value="Unassembled WGS sequence"/>
</dbReference>
<dbReference type="InterPro" id="IPR036188">
    <property type="entry name" value="FAD/NAD-bd_sf"/>
</dbReference>
<protein>
    <submittedName>
        <fullName evidence="2">Uncharacterized protein</fullName>
    </submittedName>
</protein>
<proteinExistence type="predicted"/>
<evidence type="ECO:0000256" key="1">
    <source>
        <dbReference type="SAM" id="MobiDB-lite"/>
    </source>
</evidence>